<comment type="caution">
    <text evidence="6">The sequence shown here is derived from an EMBL/GenBank/DDBJ whole genome shotgun (WGS) entry which is preliminary data.</text>
</comment>
<evidence type="ECO:0000256" key="3">
    <source>
        <dbReference type="ARBA" id="ARBA00022989"/>
    </source>
</evidence>
<evidence type="ECO:0000313" key="6">
    <source>
        <dbReference type="EMBL" id="MCG2612640.1"/>
    </source>
</evidence>
<keyword evidence="4 5" id="KW-0472">Membrane</keyword>
<dbReference type="InterPro" id="IPR032808">
    <property type="entry name" value="DoxX"/>
</dbReference>
<feature type="transmembrane region" description="Helical" evidence="5">
    <location>
        <begin position="7"/>
        <end position="24"/>
    </location>
</feature>
<dbReference type="InterPro" id="IPR016944">
    <property type="entry name" value="UCP030066"/>
</dbReference>
<proteinExistence type="predicted"/>
<gene>
    <name evidence="6" type="ORF">LZZ85_00050</name>
</gene>
<feature type="transmembrane region" description="Helical" evidence="5">
    <location>
        <begin position="98"/>
        <end position="115"/>
    </location>
</feature>
<dbReference type="PIRSF" id="PIRSF030066">
    <property type="entry name" value="UCP030066"/>
    <property type="match status" value="1"/>
</dbReference>
<feature type="transmembrane region" description="Helical" evidence="5">
    <location>
        <begin position="72"/>
        <end position="92"/>
    </location>
</feature>
<evidence type="ECO:0000256" key="1">
    <source>
        <dbReference type="ARBA" id="ARBA00004141"/>
    </source>
</evidence>
<keyword evidence="7" id="KW-1185">Reference proteome</keyword>
<organism evidence="6 7">
    <name type="scientific">Terrimonas ginsenosidimutans</name>
    <dbReference type="NCBI Taxonomy" id="2908004"/>
    <lineage>
        <taxon>Bacteria</taxon>
        <taxon>Pseudomonadati</taxon>
        <taxon>Bacteroidota</taxon>
        <taxon>Chitinophagia</taxon>
        <taxon>Chitinophagales</taxon>
        <taxon>Chitinophagaceae</taxon>
        <taxon>Terrimonas</taxon>
    </lineage>
</organism>
<comment type="subcellular location">
    <subcellularLocation>
        <location evidence="1">Membrane</location>
        <topology evidence="1">Multi-pass membrane protein</topology>
    </subcellularLocation>
</comment>
<keyword evidence="3 5" id="KW-1133">Transmembrane helix</keyword>
<evidence type="ECO:0000256" key="5">
    <source>
        <dbReference type="SAM" id="Phobius"/>
    </source>
</evidence>
<reference evidence="6" key="1">
    <citation type="submission" date="2022-01" db="EMBL/GenBank/DDBJ databases">
        <authorList>
            <person name="Jo J.-H."/>
            <person name="Im W.-T."/>
        </authorList>
    </citation>
    <scope>NUCLEOTIDE SEQUENCE</scope>
    <source>
        <strain evidence="6">NA20</strain>
    </source>
</reference>
<name>A0ABS9KJZ2_9BACT</name>
<keyword evidence="2 5" id="KW-0812">Transmembrane</keyword>
<protein>
    <submittedName>
        <fullName evidence="6">DoxX family protein</fullName>
    </submittedName>
</protein>
<dbReference type="EMBL" id="JAKLTR010000001">
    <property type="protein sequence ID" value="MCG2612640.1"/>
    <property type="molecule type" value="Genomic_DNA"/>
</dbReference>
<dbReference type="RefSeq" id="WP_237867869.1">
    <property type="nucleotide sequence ID" value="NZ_JAKLTR010000001.1"/>
</dbReference>
<evidence type="ECO:0000313" key="7">
    <source>
        <dbReference type="Proteomes" id="UP001165367"/>
    </source>
</evidence>
<dbReference type="Proteomes" id="UP001165367">
    <property type="component" value="Unassembled WGS sequence"/>
</dbReference>
<accession>A0ABS9KJZ2</accession>
<evidence type="ECO:0000256" key="2">
    <source>
        <dbReference type="ARBA" id="ARBA00022692"/>
    </source>
</evidence>
<feature type="transmembrane region" description="Helical" evidence="5">
    <location>
        <begin position="44"/>
        <end position="65"/>
    </location>
</feature>
<dbReference type="Pfam" id="PF13564">
    <property type="entry name" value="DoxX_2"/>
    <property type="match status" value="1"/>
</dbReference>
<evidence type="ECO:0000256" key="4">
    <source>
        <dbReference type="ARBA" id="ARBA00023136"/>
    </source>
</evidence>
<sequence>MKKTNLLYWIFTTLFAFLMLGSAIPNIISDPMSVEGFGKMNMPAYLLPFLGIAKALGVIAILIPGRPRIKEWAYAGLIFDLIGGAWCIYASGQPVQNWAFMPIPIALGFASYTFYHKKTKLADAQKAKNNLPAFSAA</sequence>